<feature type="domain" description="Rv2525c-like glycoside hydrolase-like" evidence="1">
    <location>
        <begin position="97"/>
        <end position="288"/>
    </location>
</feature>
<sequence>MMTVGPRWEKGCLASNPVDPPWALSARCYDRAVHDSPAPAGRGGLRSLSRRDALRYGATAPALVLFGPVAATLTGPTASAAGMRLIDFTHRLVPPDQIKSAGFDGALVYVSELRPGADFDFKPVTRGYADALRAADLHVVSCYQYGKPGWPTPSDYTRGYSGGVADARTALRLHAAAGGPGSAPIFFSVDEDIDDDTWNTVAVEWFRGINSVLGGHRTGIYGHSRACAWAIADGVIGRSTTPDHWWAWQTKAWSAGEREPRAVLYQSVVVTASEPGVALGGTHVDVDEVLASDFGQWDLDRSARR</sequence>
<accession>A0A5Q5BHR7</accession>
<dbReference type="AlphaFoldDB" id="A0A5Q5BHR7"/>
<evidence type="ECO:0000259" key="1">
    <source>
        <dbReference type="Pfam" id="PF08924"/>
    </source>
</evidence>
<evidence type="ECO:0000313" key="2">
    <source>
        <dbReference type="EMBL" id="ABG07825.1"/>
    </source>
</evidence>
<name>A0A5Q5BHR7_MYCSS</name>
<dbReference type="InterPro" id="IPR017853">
    <property type="entry name" value="GH"/>
</dbReference>
<reference evidence="2" key="1">
    <citation type="submission" date="2006-06" db="EMBL/GenBank/DDBJ databases">
        <title>Complete sequence of chromosome of Mycobacterium sp. MCS.</title>
        <authorList>
            <consortium name="US DOE Joint Genome Institute"/>
            <person name="Copeland A."/>
            <person name="Lucas S."/>
            <person name="Lapidus A."/>
            <person name="Barry K."/>
            <person name="Detter J.C."/>
            <person name="Glavina del Rio T."/>
            <person name="Hammon N."/>
            <person name="Israni S."/>
            <person name="Dalin E."/>
            <person name="Tice H."/>
            <person name="Pitluck S."/>
            <person name="Martinez M."/>
            <person name="Schmutz J."/>
            <person name="Larimer F."/>
            <person name="Land M."/>
            <person name="Hauser L."/>
            <person name="Kyrpides N."/>
            <person name="Kim E."/>
            <person name="Miller C.D."/>
            <person name="Hughes J.E."/>
            <person name="Anderson A.J."/>
            <person name="Sims R.C."/>
            <person name="Richardson P."/>
        </authorList>
    </citation>
    <scope>NUCLEOTIDE SEQUENCE [LARGE SCALE GENOMIC DNA]</scope>
    <source>
        <strain evidence="2">MCS</strain>
    </source>
</reference>
<protein>
    <submittedName>
        <fullName evidence="2">Twin-arginine translocation pathway signal</fullName>
    </submittedName>
</protein>
<dbReference type="SUPFAM" id="SSF51445">
    <property type="entry name" value="(Trans)glycosidases"/>
    <property type="match status" value="1"/>
</dbReference>
<dbReference type="EMBL" id="CP000384">
    <property type="protein sequence ID" value="ABG07825.1"/>
    <property type="molecule type" value="Genomic_DNA"/>
</dbReference>
<dbReference type="Pfam" id="PF08924">
    <property type="entry name" value="Rv2525c_GlyHyd-like"/>
    <property type="match status" value="1"/>
</dbReference>
<proteinExistence type="predicted"/>
<organism evidence="2">
    <name type="scientific">Mycobacterium sp. (strain MCS)</name>
    <dbReference type="NCBI Taxonomy" id="164756"/>
    <lineage>
        <taxon>Bacteria</taxon>
        <taxon>Bacillati</taxon>
        <taxon>Actinomycetota</taxon>
        <taxon>Actinomycetes</taxon>
        <taxon>Mycobacteriales</taxon>
        <taxon>Mycobacteriaceae</taxon>
        <taxon>Mycobacterium</taxon>
    </lineage>
</organism>
<dbReference type="Gene3D" id="3.20.20.80">
    <property type="entry name" value="Glycosidases"/>
    <property type="match status" value="1"/>
</dbReference>
<dbReference type="InterPro" id="IPR015020">
    <property type="entry name" value="Rv2525c-like_Glyco_Hydro-like"/>
</dbReference>
<dbReference type="PROSITE" id="PS51318">
    <property type="entry name" value="TAT"/>
    <property type="match status" value="1"/>
</dbReference>
<dbReference type="InterPro" id="IPR006311">
    <property type="entry name" value="TAT_signal"/>
</dbReference>
<gene>
    <name evidence="2" type="ordered locus">Mmcs_1716</name>
</gene>
<dbReference type="KEGG" id="mmc:Mmcs_1716"/>